<organism evidence="1 2">
    <name type="scientific">Solanum commersonii</name>
    <name type="common">Commerson's wild potato</name>
    <name type="synonym">Commerson's nightshade</name>
    <dbReference type="NCBI Taxonomy" id="4109"/>
    <lineage>
        <taxon>Eukaryota</taxon>
        <taxon>Viridiplantae</taxon>
        <taxon>Streptophyta</taxon>
        <taxon>Embryophyta</taxon>
        <taxon>Tracheophyta</taxon>
        <taxon>Spermatophyta</taxon>
        <taxon>Magnoliopsida</taxon>
        <taxon>eudicotyledons</taxon>
        <taxon>Gunneridae</taxon>
        <taxon>Pentapetalae</taxon>
        <taxon>asterids</taxon>
        <taxon>lamiids</taxon>
        <taxon>Solanales</taxon>
        <taxon>Solanaceae</taxon>
        <taxon>Solanoideae</taxon>
        <taxon>Solaneae</taxon>
        <taxon>Solanum</taxon>
    </lineage>
</organism>
<gene>
    <name evidence="1" type="ORF">H5410_045594</name>
</gene>
<name>A0A9J5XE46_SOLCO</name>
<reference evidence="1 2" key="1">
    <citation type="submission" date="2020-09" db="EMBL/GenBank/DDBJ databases">
        <title>De no assembly of potato wild relative species, Solanum commersonii.</title>
        <authorList>
            <person name="Cho K."/>
        </authorList>
    </citation>
    <scope>NUCLEOTIDE SEQUENCE [LARGE SCALE GENOMIC DNA]</scope>
    <source>
        <strain evidence="1">LZ3.2</strain>
        <tissue evidence="1">Leaf</tissue>
    </source>
</reference>
<dbReference type="OrthoDB" id="998214at2759"/>
<comment type="caution">
    <text evidence="1">The sequence shown here is derived from an EMBL/GenBank/DDBJ whole genome shotgun (WGS) entry which is preliminary data.</text>
</comment>
<dbReference type="Proteomes" id="UP000824120">
    <property type="component" value="Chromosome 9"/>
</dbReference>
<evidence type="ECO:0000313" key="1">
    <source>
        <dbReference type="EMBL" id="KAG5585160.1"/>
    </source>
</evidence>
<evidence type="ECO:0000313" key="2">
    <source>
        <dbReference type="Proteomes" id="UP000824120"/>
    </source>
</evidence>
<protein>
    <submittedName>
        <fullName evidence="1">Uncharacterized protein</fullName>
    </submittedName>
</protein>
<dbReference type="AlphaFoldDB" id="A0A9J5XE46"/>
<keyword evidence="2" id="KW-1185">Reference proteome</keyword>
<proteinExistence type="predicted"/>
<dbReference type="EMBL" id="JACXVP010000009">
    <property type="protein sequence ID" value="KAG5585160.1"/>
    <property type="molecule type" value="Genomic_DNA"/>
</dbReference>
<accession>A0A9J5XE46</accession>
<sequence length="126" mass="13839">MTTNTETVVNPVDTLVDSTTRESATVQENRTLRHVPISNPFFPPGYGPFDNYGAIPSTTHPQGMLFRNNPIFMTVAPGAIEKLINHGLVIVTNYQNTPNVTINPLPAQNNLLGMICGDQEYELLAK</sequence>